<proteinExistence type="predicted"/>
<reference evidence="1" key="1">
    <citation type="submission" date="2014-09" db="EMBL/GenBank/DDBJ databases">
        <authorList>
            <person name="Magalhaes I.L.F."/>
            <person name="Oliveira U."/>
            <person name="Santos F.R."/>
            <person name="Vidigal T.H.D.A."/>
            <person name="Brescovit A.D."/>
            <person name="Santos A.J."/>
        </authorList>
    </citation>
    <scope>NUCLEOTIDE SEQUENCE</scope>
    <source>
        <tissue evidence="1">Shoot tissue taken approximately 20 cm above the soil surface</tissue>
    </source>
</reference>
<evidence type="ECO:0000313" key="1">
    <source>
        <dbReference type="EMBL" id="JAE23041.1"/>
    </source>
</evidence>
<accession>A0A0A9GKH1</accession>
<dbReference type="AlphaFoldDB" id="A0A0A9GKH1"/>
<reference evidence="1" key="2">
    <citation type="journal article" date="2015" name="Data Brief">
        <title>Shoot transcriptome of the giant reed, Arundo donax.</title>
        <authorList>
            <person name="Barrero R.A."/>
            <person name="Guerrero F.D."/>
            <person name="Moolhuijzen P."/>
            <person name="Goolsby J.A."/>
            <person name="Tidwell J."/>
            <person name="Bellgard S.E."/>
            <person name="Bellgard M.I."/>
        </authorList>
    </citation>
    <scope>NUCLEOTIDE SEQUENCE</scope>
    <source>
        <tissue evidence="1">Shoot tissue taken approximately 20 cm above the soil surface</tissue>
    </source>
</reference>
<organism evidence="1">
    <name type="scientific">Arundo donax</name>
    <name type="common">Giant reed</name>
    <name type="synonym">Donax arundinaceus</name>
    <dbReference type="NCBI Taxonomy" id="35708"/>
    <lineage>
        <taxon>Eukaryota</taxon>
        <taxon>Viridiplantae</taxon>
        <taxon>Streptophyta</taxon>
        <taxon>Embryophyta</taxon>
        <taxon>Tracheophyta</taxon>
        <taxon>Spermatophyta</taxon>
        <taxon>Magnoliopsida</taxon>
        <taxon>Liliopsida</taxon>
        <taxon>Poales</taxon>
        <taxon>Poaceae</taxon>
        <taxon>PACMAD clade</taxon>
        <taxon>Arundinoideae</taxon>
        <taxon>Arundineae</taxon>
        <taxon>Arundo</taxon>
    </lineage>
</organism>
<protein>
    <submittedName>
        <fullName evidence="1">Uncharacterized protein</fullName>
    </submittedName>
</protein>
<name>A0A0A9GKH1_ARUDO</name>
<sequence>MCVVASDYFLRYARTSTFFYNNKDHRRPIESFNISSITCIGYCKLLLFLFILLVYIFHAYASSFYISTDIYIRGTMGKILVYSLNQYLYSSRLNLELSISVIPVCRVDICDLDKGSVNCNT</sequence>
<dbReference type="EMBL" id="GBRH01174855">
    <property type="protein sequence ID" value="JAE23041.1"/>
    <property type="molecule type" value="Transcribed_RNA"/>
</dbReference>